<accession>A0A165M3B5</accession>
<feature type="transmembrane region" description="Helical" evidence="12">
    <location>
        <begin position="56"/>
        <end position="79"/>
    </location>
</feature>
<feature type="transmembrane region" description="Helical" evidence="12">
    <location>
        <begin position="687"/>
        <end position="710"/>
    </location>
</feature>
<evidence type="ECO:0000256" key="8">
    <source>
        <dbReference type="ARBA" id="ARBA00022842"/>
    </source>
</evidence>
<keyword evidence="7" id="KW-0067">ATP-binding</keyword>
<comment type="caution">
    <text evidence="14">The sequence shown here is derived from an EMBL/GenBank/DDBJ whole genome shotgun (WGS) entry which is preliminary data.</text>
</comment>
<gene>
    <name evidence="14" type="ORF">A3K90_05935</name>
</gene>
<evidence type="ECO:0000256" key="7">
    <source>
        <dbReference type="ARBA" id="ARBA00022840"/>
    </source>
</evidence>
<dbReference type="Proteomes" id="UP000076481">
    <property type="component" value="Unassembled WGS sequence"/>
</dbReference>
<keyword evidence="5 12" id="KW-0812">Transmembrane</keyword>
<dbReference type="Pfam" id="PF00689">
    <property type="entry name" value="Cation_ATPase_C"/>
    <property type="match status" value="1"/>
</dbReference>
<dbReference type="SUPFAM" id="SSF81660">
    <property type="entry name" value="Metal cation-transporting ATPase, ATP-binding domain N"/>
    <property type="match status" value="1"/>
</dbReference>
<dbReference type="Gene3D" id="3.40.1110.10">
    <property type="entry name" value="Calcium-transporting ATPase, cytoplasmic domain N"/>
    <property type="match status" value="1"/>
</dbReference>
<dbReference type="Pfam" id="PF00122">
    <property type="entry name" value="E1-E2_ATPase"/>
    <property type="match status" value="1"/>
</dbReference>
<dbReference type="Pfam" id="PF00690">
    <property type="entry name" value="Cation_ATPase_N"/>
    <property type="match status" value="1"/>
</dbReference>
<evidence type="ECO:0000256" key="9">
    <source>
        <dbReference type="ARBA" id="ARBA00022967"/>
    </source>
</evidence>
<feature type="transmembrane region" description="Helical" evidence="12">
    <location>
        <begin position="862"/>
        <end position="883"/>
    </location>
</feature>
<keyword evidence="11 12" id="KW-0472">Membrane</keyword>
<dbReference type="Gene3D" id="1.20.1110.10">
    <property type="entry name" value="Calcium-transporting ATPase, transmembrane domain"/>
    <property type="match status" value="1"/>
</dbReference>
<dbReference type="Pfam" id="PF13246">
    <property type="entry name" value="Cation_ATPase"/>
    <property type="match status" value="1"/>
</dbReference>
<dbReference type="SUPFAM" id="SSF81665">
    <property type="entry name" value="Calcium ATPase, transmembrane domain M"/>
    <property type="match status" value="1"/>
</dbReference>
<dbReference type="PROSITE" id="PS00154">
    <property type="entry name" value="ATPASE_E1_E2"/>
    <property type="match status" value="1"/>
</dbReference>
<evidence type="ECO:0000313" key="14">
    <source>
        <dbReference type="EMBL" id="KZK74762.1"/>
    </source>
</evidence>
<evidence type="ECO:0000256" key="10">
    <source>
        <dbReference type="ARBA" id="ARBA00022989"/>
    </source>
</evidence>
<keyword evidence="8" id="KW-0460">Magnesium</keyword>
<evidence type="ECO:0000256" key="5">
    <source>
        <dbReference type="ARBA" id="ARBA00022692"/>
    </source>
</evidence>
<proteinExistence type="inferred from homology"/>
<dbReference type="Gene3D" id="3.40.50.1000">
    <property type="entry name" value="HAD superfamily/HAD-like"/>
    <property type="match status" value="1"/>
</dbReference>
<keyword evidence="10 12" id="KW-1133">Transmembrane helix</keyword>
<dbReference type="PRINTS" id="PR00120">
    <property type="entry name" value="HATPASE"/>
</dbReference>
<evidence type="ECO:0000256" key="3">
    <source>
        <dbReference type="ARBA" id="ARBA00022475"/>
    </source>
</evidence>
<dbReference type="SFLD" id="SFLDS00003">
    <property type="entry name" value="Haloacid_Dehalogenase"/>
    <property type="match status" value="1"/>
</dbReference>
<keyword evidence="9" id="KW-1278">Translocase</keyword>
<comment type="subcellular location">
    <subcellularLocation>
        <location evidence="1">Cell membrane</location>
        <topology evidence="1">Multi-pass membrane protein</topology>
    </subcellularLocation>
</comment>
<reference evidence="14 15" key="1">
    <citation type="submission" date="2016-03" db="EMBL/GenBank/DDBJ databases">
        <title>Speciation and ecological success in dimly lit waters: horizontal gene transfer in a green sulfur bacteria bloom unveiled by metagenomic assembly.</title>
        <authorList>
            <person name="Llorens-Mares T."/>
            <person name="Liu Z."/>
            <person name="Allen L.Z."/>
            <person name="Rusch D.B."/>
            <person name="Craig M.T."/>
            <person name="Dupont C.L."/>
            <person name="Bryant D.A."/>
            <person name="Casamayor E.O."/>
        </authorList>
    </citation>
    <scope>NUCLEOTIDE SEQUENCE [LARGE SCALE GENOMIC DNA]</scope>
    <source>
        <strain evidence="14">CIII</strain>
    </source>
</reference>
<evidence type="ECO:0000256" key="2">
    <source>
        <dbReference type="ARBA" id="ARBA00005675"/>
    </source>
</evidence>
<dbReference type="PANTHER" id="PTHR43294">
    <property type="entry name" value="SODIUM/POTASSIUM-TRANSPORTING ATPASE SUBUNIT ALPHA"/>
    <property type="match status" value="1"/>
</dbReference>
<feature type="transmembrane region" description="Helical" evidence="12">
    <location>
        <begin position="789"/>
        <end position="806"/>
    </location>
</feature>
<dbReference type="InterPro" id="IPR018303">
    <property type="entry name" value="ATPase_P-typ_P_site"/>
</dbReference>
<dbReference type="FunFam" id="2.70.150.10:FF:000160">
    <property type="entry name" value="Sarcoplasmic/endoplasmic reticulum calcium ATPase 1"/>
    <property type="match status" value="1"/>
</dbReference>
<dbReference type="GO" id="GO:0005886">
    <property type="term" value="C:plasma membrane"/>
    <property type="evidence" value="ECO:0007669"/>
    <property type="project" value="UniProtKB-SubCell"/>
</dbReference>
<evidence type="ECO:0000313" key="15">
    <source>
        <dbReference type="Proteomes" id="UP000076481"/>
    </source>
</evidence>
<dbReference type="InterPro" id="IPR050510">
    <property type="entry name" value="Cation_transp_ATPase_P-type"/>
</dbReference>
<dbReference type="InterPro" id="IPR004014">
    <property type="entry name" value="ATPase_P-typ_cation-transptr_N"/>
</dbReference>
<name>A0A165M3B5_PELLU</name>
<dbReference type="SMART" id="SM00831">
    <property type="entry name" value="Cation_ATPase_N"/>
    <property type="match status" value="1"/>
</dbReference>
<dbReference type="RefSeq" id="WP_303681062.1">
    <property type="nucleotide sequence ID" value="NZ_LVWG01000018.1"/>
</dbReference>
<dbReference type="PRINTS" id="PR00119">
    <property type="entry name" value="CATATPASE"/>
</dbReference>
<evidence type="ECO:0000259" key="13">
    <source>
        <dbReference type="SMART" id="SM00831"/>
    </source>
</evidence>
<dbReference type="InterPro" id="IPR023214">
    <property type="entry name" value="HAD_sf"/>
</dbReference>
<dbReference type="InterPro" id="IPR059000">
    <property type="entry name" value="ATPase_P-type_domA"/>
</dbReference>
<dbReference type="SUPFAM" id="SSF56784">
    <property type="entry name" value="HAD-like"/>
    <property type="match status" value="1"/>
</dbReference>
<dbReference type="InterPro" id="IPR023298">
    <property type="entry name" value="ATPase_P-typ_TM_dom_sf"/>
</dbReference>
<sequence length="891" mass="95610">MHSDSRVPWHALPADEAMRRLDSGPDGLTHDAVLLRKHKEGANIIRPVRPVRPLSLLLLQFRNVLVITLFIAAALSFLIGEGLEAATIAIIVLFAVVLGFVQEYRAEQAVAALRKMAAPMARVRRGGRESTLDASELVSGDIIILDAGDRVPADARIFSSYGMIVDESPLTGESEATEKSADSVFREEAVPGDRLNMVFAGTTIRAGRGEAVVTATGMQTEFGRIASLLGEVPPERTPLQKNLDRVGILLSRAALLIVLFIVVSGLLHGRPFMEMVLFGIALAVAVVPEALPAVVTISLALGVQRMARRNALMRRLPVVETLGSTTVICTDKTGTLTRDEMTVRRIRLREGEVLISGTGYLPEGTLSVAEGSFMPDKAKALLLAAVLCNDAGLEMDGDGIWTVAGDPTEGALVVAARKAGIDEKAERKRCPRIGEIPFSSETRRMLTLHRIEGKGQVFMKGAPEAVLRSCSAVSMDGASVPFDDALKTQMQAAADLYGSNALRVLGFARRDAEDFEGAETGMTFLGLAAMIDPPRPEAGPAVRRCIEAGIRPVMITGDHPLTAAAIAKELGFPGDGRVVSGAMLKTMDDGALCDVAASVSVFARVSPEHKLRLVEALQKNGEVVAMTGDGVNDAPALKRADIGISMGITGTDVAREASAMTLTDDNFSSIVDAIEEGRGIYDNIRKYLTYLLSSNIGELGLIVGAMLLGLPMPLTAVQILYVNLATDGLPALALGVDPPEEGIMRRPPADPKTGVFTPPLMALMLAGGLWSTLCNLLLFTYALHTERSVGTAMTMTFVSLVLIEFFKAYNFRSLTASVFRRPFANRWLNLAVLWESCMFAAVLFVPLFEGPFGVVRLEGKDWILTVLPALSVLPVLELVKLFIRKNQPEPA</sequence>
<dbReference type="AlphaFoldDB" id="A0A165M3B5"/>
<dbReference type="InterPro" id="IPR006068">
    <property type="entry name" value="ATPase_P-typ_cation-transptr_C"/>
</dbReference>
<dbReference type="NCBIfam" id="TIGR01494">
    <property type="entry name" value="ATPase_P-type"/>
    <property type="match status" value="2"/>
</dbReference>
<dbReference type="GO" id="GO:0016887">
    <property type="term" value="F:ATP hydrolysis activity"/>
    <property type="evidence" value="ECO:0007669"/>
    <property type="project" value="InterPro"/>
</dbReference>
<keyword evidence="6" id="KW-0547">Nucleotide-binding</keyword>
<dbReference type="InterPro" id="IPR023299">
    <property type="entry name" value="ATPase_P-typ_cyto_dom_N"/>
</dbReference>
<dbReference type="InterPro" id="IPR008250">
    <property type="entry name" value="ATPase_P-typ_transduc_dom_A_sf"/>
</dbReference>
<feature type="transmembrane region" description="Helical" evidence="12">
    <location>
        <begin position="716"/>
        <end position="736"/>
    </location>
</feature>
<dbReference type="InterPro" id="IPR001757">
    <property type="entry name" value="P_typ_ATPase"/>
</dbReference>
<dbReference type="PANTHER" id="PTHR43294:SF21">
    <property type="entry name" value="CATION TRANSPORTING ATPASE"/>
    <property type="match status" value="1"/>
</dbReference>
<keyword evidence="3" id="KW-1003">Cell membrane</keyword>
<feature type="transmembrane region" description="Helical" evidence="12">
    <location>
        <begin position="85"/>
        <end position="106"/>
    </location>
</feature>
<dbReference type="SFLD" id="SFLDF00027">
    <property type="entry name" value="p-type_atpase"/>
    <property type="match status" value="1"/>
</dbReference>
<comment type="similarity">
    <text evidence="2">Belongs to the cation transport ATPase (P-type) (TC 3.A.3) family. Type IIA subfamily.</text>
</comment>
<evidence type="ECO:0000256" key="6">
    <source>
        <dbReference type="ARBA" id="ARBA00022741"/>
    </source>
</evidence>
<protein>
    <submittedName>
        <fullName evidence="14">ATPase</fullName>
    </submittedName>
</protein>
<feature type="transmembrane region" description="Helical" evidence="12">
    <location>
        <begin position="760"/>
        <end position="783"/>
    </location>
</feature>
<evidence type="ECO:0000256" key="12">
    <source>
        <dbReference type="SAM" id="Phobius"/>
    </source>
</evidence>
<dbReference type="SFLD" id="SFLDG00002">
    <property type="entry name" value="C1.7:_P-type_atpase_like"/>
    <property type="match status" value="1"/>
</dbReference>
<dbReference type="InterPro" id="IPR044492">
    <property type="entry name" value="P_typ_ATPase_HD_dom"/>
</dbReference>
<dbReference type="GO" id="GO:0005524">
    <property type="term" value="F:ATP binding"/>
    <property type="evidence" value="ECO:0007669"/>
    <property type="project" value="UniProtKB-KW"/>
</dbReference>
<evidence type="ECO:0000256" key="1">
    <source>
        <dbReference type="ARBA" id="ARBA00004651"/>
    </source>
</evidence>
<dbReference type="Gene3D" id="2.70.150.10">
    <property type="entry name" value="Calcium-transporting ATPase, cytoplasmic transduction domain A"/>
    <property type="match status" value="1"/>
</dbReference>
<organism evidence="14 15">
    <name type="scientific">Pelodictyon luteolum</name>
    <dbReference type="NCBI Taxonomy" id="1100"/>
    <lineage>
        <taxon>Bacteria</taxon>
        <taxon>Pseudomonadati</taxon>
        <taxon>Chlorobiota</taxon>
        <taxon>Chlorobiia</taxon>
        <taxon>Chlorobiales</taxon>
        <taxon>Chlorobiaceae</taxon>
        <taxon>Chlorobium/Pelodictyon group</taxon>
        <taxon>Pelodictyon</taxon>
    </lineage>
</organism>
<evidence type="ECO:0000256" key="4">
    <source>
        <dbReference type="ARBA" id="ARBA00022553"/>
    </source>
</evidence>
<dbReference type="EMBL" id="LVWG01000018">
    <property type="protein sequence ID" value="KZK74762.1"/>
    <property type="molecule type" value="Genomic_DNA"/>
</dbReference>
<feature type="domain" description="Cation-transporting P-type ATPase N-terminal" evidence="13">
    <location>
        <begin position="8"/>
        <end position="81"/>
    </location>
</feature>
<feature type="transmembrane region" description="Helical" evidence="12">
    <location>
        <begin position="246"/>
        <end position="269"/>
    </location>
</feature>
<dbReference type="SUPFAM" id="SSF81653">
    <property type="entry name" value="Calcium ATPase, transduction domain A"/>
    <property type="match status" value="1"/>
</dbReference>
<dbReference type="InterPro" id="IPR036412">
    <property type="entry name" value="HAD-like_sf"/>
</dbReference>
<evidence type="ECO:0000256" key="11">
    <source>
        <dbReference type="ARBA" id="ARBA00023136"/>
    </source>
</evidence>
<feature type="transmembrane region" description="Helical" evidence="12">
    <location>
        <begin position="827"/>
        <end position="847"/>
    </location>
</feature>
<feature type="transmembrane region" description="Helical" evidence="12">
    <location>
        <begin position="275"/>
        <end position="303"/>
    </location>
</feature>
<keyword evidence="4" id="KW-0597">Phosphoprotein</keyword>